<dbReference type="Gene3D" id="2.40.50.120">
    <property type="match status" value="1"/>
</dbReference>
<evidence type="ECO:0000256" key="3">
    <source>
        <dbReference type="ARBA" id="ARBA00022473"/>
    </source>
</evidence>
<feature type="domain" description="NTR" evidence="12">
    <location>
        <begin position="166"/>
        <end position="286"/>
    </location>
</feature>
<evidence type="ECO:0000256" key="8">
    <source>
        <dbReference type="PROSITE-ProRule" id="PRU00090"/>
    </source>
</evidence>
<keyword evidence="3" id="KW-0217">Developmental protein</keyword>
<dbReference type="InterPro" id="IPR020067">
    <property type="entry name" value="Frizzled_dom"/>
</dbReference>
<evidence type="ECO:0000256" key="2">
    <source>
        <dbReference type="ARBA" id="ARBA00010054"/>
    </source>
</evidence>
<keyword evidence="6" id="KW-0221">Differentiation</keyword>
<dbReference type="InterPro" id="IPR036790">
    <property type="entry name" value="Frizzled_dom_sf"/>
</dbReference>
<feature type="disulfide bond" evidence="8">
    <location>
        <begin position="40"/>
        <end position="101"/>
    </location>
</feature>
<feature type="region of interest" description="Disordered" evidence="9">
    <location>
        <begin position="285"/>
        <end position="337"/>
    </location>
</feature>
<dbReference type="InterPro" id="IPR008993">
    <property type="entry name" value="TIMP-like_OB-fold"/>
</dbReference>
<dbReference type="SUPFAM" id="SSF50242">
    <property type="entry name" value="TIMP-like"/>
    <property type="match status" value="1"/>
</dbReference>
<dbReference type="InterPro" id="IPR018933">
    <property type="entry name" value="Netrin_module_non-TIMP"/>
</dbReference>
<dbReference type="Pfam" id="PF01392">
    <property type="entry name" value="Fz"/>
    <property type="match status" value="1"/>
</dbReference>
<reference evidence="13 14" key="1">
    <citation type="journal article" date="2022" name="Gigascience">
        <title>A chromosome-level genome assembly and annotation of the desert horned lizard, Phrynosoma platyrhinos, provides insight into chromosomal rearrangements among reptiles.</title>
        <authorList>
            <person name="Koochekian N."/>
            <person name="Ascanio A."/>
            <person name="Farleigh K."/>
            <person name="Card D.C."/>
            <person name="Schield D.R."/>
            <person name="Castoe T.A."/>
            <person name="Jezkova T."/>
        </authorList>
    </citation>
    <scope>NUCLEOTIDE SEQUENCE [LARGE SCALE GENOMIC DNA]</scope>
    <source>
        <strain evidence="13">NK-2021</strain>
    </source>
</reference>
<keyword evidence="10" id="KW-0732">Signal</keyword>
<dbReference type="PROSITE" id="PS50038">
    <property type="entry name" value="FZ"/>
    <property type="match status" value="1"/>
</dbReference>
<name>A0ABQ7TCA7_PHRPL</name>
<feature type="signal peptide" evidence="10">
    <location>
        <begin position="1"/>
        <end position="20"/>
    </location>
</feature>
<dbReference type="PANTHER" id="PTHR11309">
    <property type="entry name" value="FRIZZLED"/>
    <property type="match status" value="1"/>
</dbReference>
<dbReference type="Proteomes" id="UP000826234">
    <property type="component" value="Unassembled WGS sequence"/>
</dbReference>
<dbReference type="InterPro" id="IPR001134">
    <property type="entry name" value="Netrin_domain"/>
</dbReference>
<feature type="disulfide bond" evidence="8">
    <location>
        <begin position="117"/>
        <end position="141"/>
    </location>
</feature>
<keyword evidence="7 8" id="KW-1015">Disulfide bond</keyword>
<evidence type="ECO:0000256" key="4">
    <source>
        <dbReference type="ARBA" id="ARBA00022525"/>
    </source>
</evidence>
<feature type="domain" description="FZ" evidence="11">
    <location>
        <begin position="35"/>
        <end position="155"/>
    </location>
</feature>
<proteinExistence type="inferred from homology"/>
<dbReference type="InterPro" id="IPR015526">
    <property type="entry name" value="Frizzled/SFRP"/>
</dbReference>
<evidence type="ECO:0000259" key="12">
    <source>
        <dbReference type="PROSITE" id="PS50189"/>
    </source>
</evidence>
<protein>
    <recommendedName>
        <fullName evidence="15">Secreted frizzled-related protein 4</fullName>
    </recommendedName>
</protein>
<evidence type="ECO:0000313" key="14">
    <source>
        <dbReference type="Proteomes" id="UP000826234"/>
    </source>
</evidence>
<comment type="similarity">
    <text evidence="2">Belongs to the secreted frizzled-related protein (sFRP) family.</text>
</comment>
<evidence type="ECO:0000256" key="7">
    <source>
        <dbReference type="ARBA" id="ARBA00023157"/>
    </source>
</evidence>
<evidence type="ECO:0000256" key="9">
    <source>
        <dbReference type="SAM" id="MobiDB-lite"/>
    </source>
</evidence>
<feature type="compositionally biased region" description="Basic and acidic residues" evidence="9">
    <location>
        <begin position="325"/>
        <end position="337"/>
    </location>
</feature>
<evidence type="ECO:0008006" key="15">
    <source>
        <dbReference type="Google" id="ProtNLM"/>
    </source>
</evidence>
<dbReference type="Pfam" id="PF01759">
    <property type="entry name" value="NTR"/>
    <property type="match status" value="1"/>
</dbReference>
<dbReference type="PROSITE" id="PS50189">
    <property type="entry name" value="NTR"/>
    <property type="match status" value="1"/>
</dbReference>
<feature type="disulfide bond" evidence="8">
    <location>
        <begin position="48"/>
        <end position="94"/>
    </location>
</feature>
<evidence type="ECO:0000259" key="11">
    <source>
        <dbReference type="PROSITE" id="PS50038"/>
    </source>
</evidence>
<accession>A0ABQ7TCA7</accession>
<dbReference type="PANTHER" id="PTHR11309:SF7">
    <property type="entry name" value="SECRETED FRIZZLED-RELATED PROTEIN 4"/>
    <property type="match status" value="1"/>
</dbReference>
<comment type="caution">
    <text evidence="8">Lacks conserved residue(s) required for the propagation of feature annotation.</text>
</comment>
<organism evidence="13 14">
    <name type="scientific">Phrynosoma platyrhinos</name>
    <name type="common">Desert horned lizard</name>
    <dbReference type="NCBI Taxonomy" id="52577"/>
    <lineage>
        <taxon>Eukaryota</taxon>
        <taxon>Metazoa</taxon>
        <taxon>Chordata</taxon>
        <taxon>Craniata</taxon>
        <taxon>Vertebrata</taxon>
        <taxon>Euteleostomi</taxon>
        <taxon>Lepidosauria</taxon>
        <taxon>Squamata</taxon>
        <taxon>Bifurcata</taxon>
        <taxon>Unidentata</taxon>
        <taxon>Episquamata</taxon>
        <taxon>Toxicofera</taxon>
        <taxon>Iguania</taxon>
        <taxon>Phrynosomatidae</taxon>
        <taxon>Phrynosomatinae</taxon>
        <taxon>Phrynosoma</taxon>
    </lineage>
</organism>
<keyword evidence="14" id="KW-1185">Reference proteome</keyword>
<evidence type="ECO:0000256" key="6">
    <source>
        <dbReference type="ARBA" id="ARBA00022782"/>
    </source>
</evidence>
<sequence length="337" mass="37356">MLLPVPVLVVLLVPSGPVLSWGSASSSSWVPVLPGRLSRCEAVRVPLCRRMPWNVTRLPNHLHHSTQENAALALEPYLELVASGCSPALAFFLCAMFAPICALELLPEPVRPCRSLCQSVRGGCEPLLRRYNHSWPPALDCHGLPEYESAVCIAPEAIVTDLPPGCPFSPKTSLVWNQPFTFALCVAVIHAKVNSLERGNCNEITTMVDVKEVLKSSTPVPRSLVPLYTNSSCQCPPLQPNQDVLIMCYEWHSRLMLLDGCLVEKWKDPLSKRFKRWEQRLQEQKLRAAPNKSQNAKNSGRSGILKQSSKTANPVPAGPKKIIKLKSDQKEFNSKKN</sequence>
<evidence type="ECO:0000313" key="13">
    <source>
        <dbReference type="EMBL" id="KAH0627172.1"/>
    </source>
</evidence>
<feature type="chain" id="PRO_5047401933" description="Secreted frizzled-related protein 4" evidence="10">
    <location>
        <begin position="21"/>
        <end position="337"/>
    </location>
</feature>
<dbReference type="Gene3D" id="1.10.2000.10">
    <property type="entry name" value="Frizzled cysteine-rich domain"/>
    <property type="match status" value="1"/>
</dbReference>
<dbReference type="SUPFAM" id="SSF63501">
    <property type="entry name" value="Frizzled cysteine-rich domain"/>
    <property type="match status" value="1"/>
</dbReference>
<keyword evidence="5" id="KW-0879">Wnt signaling pathway</keyword>
<dbReference type="SMART" id="SM00643">
    <property type="entry name" value="C345C"/>
    <property type="match status" value="1"/>
</dbReference>
<dbReference type="EMBL" id="JAIPUX010000521">
    <property type="protein sequence ID" value="KAH0627172.1"/>
    <property type="molecule type" value="Genomic_DNA"/>
</dbReference>
<evidence type="ECO:0000256" key="10">
    <source>
        <dbReference type="SAM" id="SignalP"/>
    </source>
</evidence>
<evidence type="ECO:0000256" key="1">
    <source>
        <dbReference type="ARBA" id="ARBA00004613"/>
    </source>
</evidence>
<evidence type="ECO:0000256" key="5">
    <source>
        <dbReference type="ARBA" id="ARBA00022687"/>
    </source>
</evidence>
<gene>
    <name evidence="13" type="ORF">JD844_002626</name>
</gene>
<feature type="compositionally biased region" description="Polar residues" evidence="9">
    <location>
        <begin position="291"/>
        <end position="312"/>
    </location>
</feature>
<comment type="caution">
    <text evidence="13">The sequence shown here is derived from an EMBL/GenBank/DDBJ whole genome shotgun (WGS) entry which is preliminary data.</text>
</comment>
<keyword evidence="4" id="KW-0964">Secreted</keyword>
<dbReference type="SMART" id="SM00063">
    <property type="entry name" value="FRI"/>
    <property type="match status" value="1"/>
</dbReference>
<comment type="subcellular location">
    <subcellularLocation>
        <location evidence="1">Secreted</location>
    </subcellularLocation>
</comment>